<keyword evidence="1" id="KW-0472">Membrane</keyword>
<dbReference type="EMBL" id="CP157484">
    <property type="protein sequence ID" value="XBO37462.1"/>
    <property type="molecule type" value="Genomic_DNA"/>
</dbReference>
<organism evidence="2">
    <name type="scientific">Alsobacter sp. KACC 23698</name>
    <dbReference type="NCBI Taxonomy" id="3149229"/>
    <lineage>
        <taxon>Bacteria</taxon>
        <taxon>Pseudomonadati</taxon>
        <taxon>Pseudomonadota</taxon>
        <taxon>Alphaproteobacteria</taxon>
        <taxon>Hyphomicrobiales</taxon>
        <taxon>Alsobacteraceae</taxon>
        <taxon>Alsobacter</taxon>
    </lineage>
</organism>
<evidence type="ECO:0000313" key="2">
    <source>
        <dbReference type="EMBL" id="XBO37462.1"/>
    </source>
</evidence>
<sequence length="64" mass="6845">MTDFMAGVGLVFAIEGLLFAAFPAFVRSRMTEALELGEGRMRVVGLVSAALGVALVWLCRSALR</sequence>
<gene>
    <name evidence="2" type="ORF">ABEG18_17225</name>
</gene>
<proteinExistence type="predicted"/>
<keyword evidence="1" id="KW-1133">Transmembrane helix</keyword>
<keyword evidence="1" id="KW-0812">Transmembrane</keyword>
<feature type="transmembrane region" description="Helical" evidence="1">
    <location>
        <begin position="43"/>
        <end position="63"/>
    </location>
</feature>
<reference evidence="2" key="1">
    <citation type="submission" date="2024-05" db="EMBL/GenBank/DDBJ databases">
        <authorList>
            <person name="Kim S."/>
            <person name="Heo J."/>
            <person name="Choi H."/>
            <person name="Choi Y."/>
            <person name="Kwon S.-W."/>
            <person name="Kim Y."/>
        </authorList>
    </citation>
    <scope>NUCLEOTIDE SEQUENCE</scope>
    <source>
        <strain evidence="2">KACC 23698</strain>
    </source>
</reference>
<evidence type="ECO:0000256" key="1">
    <source>
        <dbReference type="SAM" id="Phobius"/>
    </source>
</evidence>
<dbReference type="InterPro" id="IPR019201">
    <property type="entry name" value="DUF2065"/>
</dbReference>
<dbReference type="RefSeq" id="WP_406854282.1">
    <property type="nucleotide sequence ID" value="NZ_CP157484.1"/>
</dbReference>
<accession>A0AAU7JAQ9</accession>
<dbReference type="Pfam" id="PF09838">
    <property type="entry name" value="DUF2065"/>
    <property type="match status" value="1"/>
</dbReference>
<name>A0AAU7JAQ9_9HYPH</name>
<protein>
    <submittedName>
        <fullName evidence="2">DUF2065 domain-containing protein</fullName>
    </submittedName>
</protein>
<feature type="transmembrane region" description="Helical" evidence="1">
    <location>
        <begin position="6"/>
        <end position="22"/>
    </location>
</feature>
<dbReference type="AlphaFoldDB" id="A0AAU7JAQ9"/>